<keyword evidence="3" id="KW-1185">Reference proteome</keyword>
<dbReference type="Proteomes" id="UP000190162">
    <property type="component" value="Unassembled WGS sequence"/>
</dbReference>
<evidence type="ECO:0000313" key="2">
    <source>
        <dbReference type="EMBL" id="SKA77145.1"/>
    </source>
</evidence>
<feature type="region of interest" description="Disordered" evidence="1">
    <location>
        <begin position="63"/>
        <end position="115"/>
    </location>
</feature>
<dbReference type="AlphaFoldDB" id="A0A1T4WJS0"/>
<accession>A0A1T4WJS0</accession>
<evidence type="ECO:0000256" key="1">
    <source>
        <dbReference type="SAM" id="MobiDB-lite"/>
    </source>
</evidence>
<dbReference type="RefSeq" id="WP_157828509.1">
    <property type="nucleotide sequence ID" value="NZ_FUXU01000234.1"/>
</dbReference>
<reference evidence="3" key="1">
    <citation type="submission" date="2017-02" db="EMBL/GenBank/DDBJ databases">
        <authorList>
            <person name="Varghese N."/>
            <person name="Submissions S."/>
        </authorList>
    </citation>
    <scope>NUCLEOTIDE SEQUENCE [LARGE SCALE GENOMIC DNA]</scope>
    <source>
        <strain evidence="3">DSM 22720</strain>
    </source>
</reference>
<organism evidence="2 3">
    <name type="scientific">Enterovibrio nigricans DSM 22720</name>
    <dbReference type="NCBI Taxonomy" id="1121868"/>
    <lineage>
        <taxon>Bacteria</taxon>
        <taxon>Pseudomonadati</taxon>
        <taxon>Pseudomonadota</taxon>
        <taxon>Gammaproteobacteria</taxon>
        <taxon>Vibrionales</taxon>
        <taxon>Vibrionaceae</taxon>
        <taxon>Enterovibrio</taxon>
    </lineage>
</organism>
<dbReference type="EMBL" id="FUXU01000234">
    <property type="protein sequence ID" value="SKA77145.1"/>
    <property type="molecule type" value="Genomic_DNA"/>
</dbReference>
<gene>
    <name evidence="2" type="ORF">SAMN02745132_04952</name>
</gene>
<evidence type="ECO:0000313" key="3">
    <source>
        <dbReference type="Proteomes" id="UP000190162"/>
    </source>
</evidence>
<sequence length="151" mass="16280">KEQEQLAASRWTENPDSYAARIQGMDDEQEKALKDMLDPELTEHDILPLPPVTIDNATQSVVGEFDKTSSTTSTDTPSGCGKGSGEGLNGNAKDSAPDTQVTKGDDEQGEEDNNAGNAVTALLVISGLAALTYGGYRLYRHLNDKEETYRD</sequence>
<proteinExistence type="predicted"/>
<feature type="non-terminal residue" evidence="2">
    <location>
        <position position="1"/>
    </location>
</feature>
<protein>
    <submittedName>
        <fullName evidence="2">Uncharacterized protein</fullName>
    </submittedName>
</protein>
<name>A0A1T4WJS0_9GAMM</name>
<feature type="compositionally biased region" description="Low complexity" evidence="1">
    <location>
        <begin position="68"/>
        <end position="78"/>
    </location>
</feature>